<dbReference type="InterPro" id="IPR001204">
    <property type="entry name" value="Phos_transporter"/>
</dbReference>
<protein>
    <submittedName>
        <fullName evidence="7">Inorganic phosphate transporter</fullName>
    </submittedName>
</protein>
<feature type="transmembrane region" description="Helical" evidence="6">
    <location>
        <begin position="298"/>
        <end position="317"/>
    </location>
</feature>
<feature type="transmembrane region" description="Helical" evidence="6">
    <location>
        <begin position="165"/>
        <end position="183"/>
    </location>
</feature>
<organism evidence="7 8">
    <name type="scientific">Alicyclobacillus fastidiosus</name>
    <dbReference type="NCBI Taxonomy" id="392011"/>
    <lineage>
        <taxon>Bacteria</taxon>
        <taxon>Bacillati</taxon>
        <taxon>Bacillota</taxon>
        <taxon>Bacilli</taxon>
        <taxon>Bacillales</taxon>
        <taxon>Alicyclobacillaceae</taxon>
        <taxon>Alicyclobacillus</taxon>
    </lineage>
</organism>
<keyword evidence="5 6" id="KW-0472">Membrane</keyword>
<dbReference type="RefSeq" id="WP_275476301.1">
    <property type="nucleotide sequence ID" value="NZ_CP162940.1"/>
</dbReference>
<reference evidence="7 8" key="1">
    <citation type="journal article" date="2024" name="Int. J. Mol. Sci.">
        <title>Exploration of Alicyclobacillus spp. Genome in Search of Antibiotic Resistance.</title>
        <authorList>
            <person name="Bucka-Kolendo J."/>
            <person name="Kiousi D.E."/>
            <person name="Dekowska A."/>
            <person name="Mikolajczuk-Szczyrba A."/>
            <person name="Karadedos D.M."/>
            <person name="Michael P."/>
            <person name="Galanis A."/>
            <person name="Sokolowska B."/>
        </authorList>
    </citation>
    <scope>NUCLEOTIDE SEQUENCE [LARGE SCALE GENOMIC DNA]</scope>
    <source>
        <strain evidence="7 8">KKP 3000</strain>
    </source>
</reference>
<evidence type="ECO:0000256" key="4">
    <source>
        <dbReference type="ARBA" id="ARBA00022989"/>
    </source>
</evidence>
<accession>A0ABV5AC98</accession>
<feature type="transmembrane region" description="Helical" evidence="6">
    <location>
        <begin position="40"/>
        <end position="61"/>
    </location>
</feature>
<sequence length="357" mass="37023">MLIIAWIIALFFAANIGASGTAASMGAAYGAGAIRRRWIALVLVAAAAFLGAVVGGGSVVKTISGGIVPSHDITVEITVLILASACLTLFISNLIGVPLSTSEVTVGAVVGVGLAIGHVYGAKLAFIVSVWLIMPFVAMGIAYLLGKLIRVLEPKLSNVSAAARYTTLALTVLLVLSGCYEAFSAGMNNVANAIGPLVAANVIGVHAGLVFGALFVAIGAMTLGGKVLETNAKKITQLSILQGTAVSLTSATLVLVASLFGLPVPQTQATTMAIFGVGQSKVGRDIWRQDVVKRIVKIWIASPVSSLLLSYVLVELVTNRNLSALWVVAAVIVFAGLLWTFRRMRARQTSVAQRKSL</sequence>
<evidence type="ECO:0000256" key="5">
    <source>
        <dbReference type="ARBA" id="ARBA00023136"/>
    </source>
</evidence>
<feature type="transmembrane region" description="Helical" evidence="6">
    <location>
        <begin position="323"/>
        <end position="341"/>
    </location>
</feature>
<evidence type="ECO:0000256" key="6">
    <source>
        <dbReference type="SAM" id="Phobius"/>
    </source>
</evidence>
<keyword evidence="8" id="KW-1185">Reference proteome</keyword>
<keyword evidence="3 6" id="KW-0812">Transmembrane</keyword>
<evidence type="ECO:0000313" key="8">
    <source>
        <dbReference type="Proteomes" id="UP001579974"/>
    </source>
</evidence>
<evidence type="ECO:0000313" key="7">
    <source>
        <dbReference type="EMBL" id="MFB5189892.1"/>
    </source>
</evidence>
<dbReference type="Proteomes" id="UP001579974">
    <property type="component" value="Unassembled WGS sequence"/>
</dbReference>
<dbReference type="EMBL" id="JBDXSU010000004">
    <property type="protein sequence ID" value="MFB5189892.1"/>
    <property type="molecule type" value="Genomic_DNA"/>
</dbReference>
<keyword evidence="4 6" id="KW-1133">Transmembrane helix</keyword>
<feature type="transmembrane region" description="Helical" evidence="6">
    <location>
        <begin position="73"/>
        <end position="91"/>
    </location>
</feature>
<keyword evidence="2" id="KW-0813">Transport</keyword>
<evidence type="ECO:0000256" key="2">
    <source>
        <dbReference type="ARBA" id="ARBA00022448"/>
    </source>
</evidence>
<comment type="caution">
    <text evidence="7">The sequence shown here is derived from an EMBL/GenBank/DDBJ whole genome shotgun (WGS) entry which is preliminary data.</text>
</comment>
<feature type="transmembrane region" description="Helical" evidence="6">
    <location>
        <begin position="124"/>
        <end position="145"/>
    </location>
</feature>
<dbReference type="Pfam" id="PF01384">
    <property type="entry name" value="PHO4"/>
    <property type="match status" value="1"/>
</dbReference>
<name>A0ABV5AC98_9BACL</name>
<comment type="subcellular location">
    <subcellularLocation>
        <location evidence="1">Membrane</location>
        <topology evidence="1">Multi-pass membrane protein</topology>
    </subcellularLocation>
</comment>
<evidence type="ECO:0000256" key="1">
    <source>
        <dbReference type="ARBA" id="ARBA00004141"/>
    </source>
</evidence>
<feature type="transmembrane region" description="Helical" evidence="6">
    <location>
        <begin position="240"/>
        <end position="262"/>
    </location>
</feature>
<dbReference type="PANTHER" id="PTHR11101:SF80">
    <property type="entry name" value="PHOSPHATE TRANSPORTER"/>
    <property type="match status" value="1"/>
</dbReference>
<proteinExistence type="predicted"/>
<evidence type="ECO:0000256" key="3">
    <source>
        <dbReference type="ARBA" id="ARBA00022692"/>
    </source>
</evidence>
<gene>
    <name evidence="7" type="ORF">KKP3000_003283</name>
</gene>
<feature type="transmembrane region" description="Helical" evidence="6">
    <location>
        <begin position="195"/>
        <end position="220"/>
    </location>
</feature>
<dbReference type="PANTHER" id="PTHR11101">
    <property type="entry name" value="PHOSPHATE TRANSPORTER"/>
    <property type="match status" value="1"/>
</dbReference>